<gene>
    <name evidence="7" type="primary">ADAMTS9</name>
    <name evidence="7" type="ORF">TNIN_115991</name>
</gene>
<dbReference type="InterPro" id="IPR000884">
    <property type="entry name" value="TSP1_rpt"/>
</dbReference>
<evidence type="ECO:0000256" key="1">
    <source>
        <dbReference type="ARBA" id="ARBA00004613"/>
    </source>
</evidence>
<dbReference type="InterPro" id="IPR012314">
    <property type="entry name" value="Pept_M12B_GON-ADAMTSs"/>
</dbReference>
<comment type="caution">
    <text evidence="7">The sequence shown here is derived from an EMBL/GenBank/DDBJ whole genome shotgun (WGS) entry which is preliminary data.</text>
</comment>
<dbReference type="GO" id="GO:0030198">
    <property type="term" value="P:extracellular matrix organization"/>
    <property type="evidence" value="ECO:0007669"/>
    <property type="project" value="TreeGrafter"/>
</dbReference>
<name>A0A8X6WT94_9ARAC</name>
<dbReference type="GO" id="GO:0031012">
    <property type="term" value="C:extracellular matrix"/>
    <property type="evidence" value="ECO:0007669"/>
    <property type="project" value="TreeGrafter"/>
</dbReference>
<reference evidence="7" key="1">
    <citation type="submission" date="2020-08" db="EMBL/GenBank/DDBJ databases">
        <title>Multicomponent nature underlies the extraordinary mechanical properties of spider dragline silk.</title>
        <authorList>
            <person name="Kono N."/>
            <person name="Nakamura H."/>
            <person name="Mori M."/>
            <person name="Yoshida Y."/>
            <person name="Ohtoshi R."/>
            <person name="Malay A.D."/>
            <person name="Moran D.A.P."/>
            <person name="Tomita M."/>
            <person name="Numata K."/>
            <person name="Arakawa K."/>
        </authorList>
    </citation>
    <scope>NUCLEOTIDE SEQUENCE</scope>
</reference>
<dbReference type="GO" id="GO:0004222">
    <property type="term" value="F:metalloendopeptidase activity"/>
    <property type="evidence" value="ECO:0007669"/>
    <property type="project" value="InterPro"/>
</dbReference>
<keyword evidence="4" id="KW-0732">Signal</keyword>
<dbReference type="InterPro" id="IPR036383">
    <property type="entry name" value="TSP1_rpt_sf"/>
</dbReference>
<evidence type="ECO:0000313" key="8">
    <source>
        <dbReference type="Proteomes" id="UP000886998"/>
    </source>
</evidence>
<protein>
    <submittedName>
        <fullName evidence="7">A disintegrin and metalloproteinase with thrombospondin motifs 9</fullName>
    </submittedName>
</protein>
<keyword evidence="2" id="KW-0964">Secreted</keyword>
<organism evidence="7 8">
    <name type="scientific">Trichonephila inaurata madagascariensis</name>
    <dbReference type="NCBI Taxonomy" id="2747483"/>
    <lineage>
        <taxon>Eukaryota</taxon>
        <taxon>Metazoa</taxon>
        <taxon>Ecdysozoa</taxon>
        <taxon>Arthropoda</taxon>
        <taxon>Chelicerata</taxon>
        <taxon>Arachnida</taxon>
        <taxon>Araneae</taxon>
        <taxon>Araneomorphae</taxon>
        <taxon>Entelegynae</taxon>
        <taxon>Araneoidea</taxon>
        <taxon>Nephilidae</taxon>
        <taxon>Trichonephila</taxon>
        <taxon>Trichonephila inaurata</taxon>
    </lineage>
</organism>
<accession>A0A8X6WT94</accession>
<evidence type="ECO:0000256" key="3">
    <source>
        <dbReference type="ARBA" id="ARBA00022723"/>
    </source>
</evidence>
<dbReference type="Pfam" id="PF05986">
    <property type="entry name" value="ADAMTS_spacer1"/>
    <property type="match status" value="1"/>
</dbReference>
<comment type="subcellular location">
    <subcellularLocation>
        <location evidence="1">Secreted</location>
    </subcellularLocation>
</comment>
<dbReference type="GO" id="GO:0008270">
    <property type="term" value="F:zinc ion binding"/>
    <property type="evidence" value="ECO:0007669"/>
    <property type="project" value="InterPro"/>
</dbReference>
<evidence type="ECO:0000256" key="4">
    <source>
        <dbReference type="ARBA" id="ARBA00022729"/>
    </source>
</evidence>
<keyword evidence="3" id="KW-0479">Metal-binding</keyword>
<dbReference type="FunFam" id="2.20.100.10:FF:000005">
    <property type="entry name" value="ADAM metallopeptidase with thrombospondin type 1 motif 9"/>
    <property type="match status" value="4"/>
</dbReference>
<dbReference type="Pfam" id="PF19030">
    <property type="entry name" value="TSP1_ADAMTS"/>
    <property type="match status" value="10"/>
</dbReference>
<dbReference type="SMART" id="SM00209">
    <property type="entry name" value="TSP1"/>
    <property type="match status" value="11"/>
</dbReference>
<dbReference type="Gene3D" id="2.20.100.10">
    <property type="entry name" value="Thrombospondin type-1 (TSP1) repeat"/>
    <property type="match status" value="9"/>
</dbReference>
<sequence length="1044" mass="119806">MNIYPLSKFLGYNDIVVIPAGASNIEILQYGHNNTLDDNYLALMGSDHHYLLNGNYMISMFPKSIQYAGSLIDYSGSHTIYEKINATKRLGDDLFVQVLTVGSLLPPEVTYQYTISIHEKTIYRWRLENYWSPCNSLCQGEEYRKAICVDRTTSETVNDRLCQDQERPQHEAKACNLDCILRWNVMIVKACSMTCGKGIIKNRVQCVQQINTGVLNVVQNEACAHIEPKPLETEECVGQCQKKEWKYGVWSQCSATCGVGFQHRKAICIGDGSVELPDIDCRNDSKVEEQTCFSDACPVWKSEEWSQCSVTCGNGVRKRRVFCRINNLPSENCDELSKPTHVETCKLPLCVFKSNNVLENIIPAPLPEEEVVRGLEWRTGNWSSCSSTCGAGWMYRQVICIQMSNEIVLPERKCHRLQRPSHARTCHLHSCGRWTTEKWSECSVTCGSGIQTRSVFCTSPDDRTPSDARCDFNSKPKKERICHTKSCPNQSSQEIAHKNLEHGSEYYWRTGLWGKCSKSCGGGVRRRQVACYDSLGKHSPNCDVRKKPMNTSQCNLEICPDWILGDWSKCSTSCGKGFQTRLVRCIDFQNITVLNDRCSFPIPVNIRRCKTSPCFHWVWKPWLQCSTNCGTPTQSVQCHRGSQLVDEKECHHLPKPTAQTKICKRRKCGAYHWKKQKWSKCSSMCGKGYKKRELMCYIGNQMVQDEQCNHLRRPKERRKCYNYQCSYTWMTTPWSECSQTCGKGIETRTTTCHHVNAFKWINPFPVPQPKNKKLWCNLDGKPSVLRSCNRGNCSEHVWITGSWSACNVKCGAGRQRRRVHCHRSDGKRVPNALCSERLRPQRRRRCQERPCAAISCQDIQKQGNVSYDGEQEIFVRGRHVQVYCARMNSSEPQEYITLIRGDQDNYSEVYNKRLIDPKSCPYGGSRYDACNCTLDESIGPGLTTFQRIAINISSLVVLTHDWTFSHTQVYLGQVSWFRLLQNGLLMGTILRVEFDGLREVKLSRENVEVIVADVLLMVYSDCYWKLLHLDFRFYSSCRKQRKYL</sequence>
<dbReference type="Proteomes" id="UP000886998">
    <property type="component" value="Unassembled WGS sequence"/>
</dbReference>
<dbReference type="AlphaFoldDB" id="A0A8X6WT94"/>
<dbReference type="InterPro" id="IPR050439">
    <property type="entry name" value="ADAMTS_ADAMTS-like"/>
</dbReference>
<dbReference type="Gene3D" id="2.60.120.830">
    <property type="match status" value="1"/>
</dbReference>
<dbReference type="SUPFAM" id="SSF82895">
    <property type="entry name" value="TSP-1 type 1 repeat"/>
    <property type="match status" value="10"/>
</dbReference>
<dbReference type="InterPro" id="IPR010294">
    <property type="entry name" value="ADAMTS_spacer1"/>
</dbReference>
<evidence type="ECO:0000256" key="2">
    <source>
        <dbReference type="ARBA" id="ARBA00022525"/>
    </source>
</evidence>
<dbReference type="PROSITE" id="PS51046">
    <property type="entry name" value="GON"/>
    <property type="match status" value="1"/>
</dbReference>
<dbReference type="PANTHER" id="PTHR13723">
    <property type="entry name" value="ADAMTS A DISINTEGRIN AND METALLOPROTEASE WITH THROMBOSPONDIN MOTIFS PROTEASE"/>
    <property type="match status" value="1"/>
</dbReference>
<dbReference type="PANTHER" id="PTHR13723:SF278">
    <property type="entry name" value="ADAM METALLOPEPTIDASE WITH THROMBOSPONDIN TYPE 1 MOTIF A, ISOFORM B"/>
    <property type="match status" value="1"/>
</dbReference>
<dbReference type="EMBL" id="BMAV01001458">
    <property type="protein sequence ID" value="GFY39606.1"/>
    <property type="molecule type" value="Genomic_DNA"/>
</dbReference>
<evidence type="ECO:0000256" key="5">
    <source>
        <dbReference type="ARBA" id="ARBA00022737"/>
    </source>
</evidence>
<evidence type="ECO:0000313" key="7">
    <source>
        <dbReference type="EMBL" id="GFY39606.1"/>
    </source>
</evidence>
<feature type="domain" description="GON" evidence="6">
    <location>
        <begin position="852"/>
        <end position="968"/>
    </location>
</feature>
<dbReference type="GO" id="GO:0006508">
    <property type="term" value="P:proteolysis"/>
    <property type="evidence" value="ECO:0007669"/>
    <property type="project" value="TreeGrafter"/>
</dbReference>
<keyword evidence="5" id="KW-0677">Repeat</keyword>
<keyword evidence="8" id="KW-1185">Reference proteome</keyword>
<dbReference type="Pfam" id="PF08685">
    <property type="entry name" value="GON"/>
    <property type="match status" value="1"/>
</dbReference>
<evidence type="ECO:0000259" key="6">
    <source>
        <dbReference type="PROSITE" id="PS51046"/>
    </source>
</evidence>
<dbReference type="PROSITE" id="PS50092">
    <property type="entry name" value="TSP1"/>
    <property type="match status" value="9"/>
</dbReference>
<proteinExistence type="predicted"/>
<dbReference type="GO" id="GO:0005576">
    <property type="term" value="C:extracellular region"/>
    <property type="evidence" value="ECO:0007669"/>
    <property type="project" value="UniProtKB-SubCell"/>
</dbReference>
<dbReference type="OrthoDB" id="6419247at2759"/>